<dbReference type="OrthoDB" id="6363452at2759"/>
<feature type="chain" id="PRO_5035225272" description="CASP-like protein" evidence="2">
    <location>
        <begin position="21"/>
        <end position="164"/>
    </location>
</feature>
<keyword evidence="4" id="KW-1185">Reference proteome</keyword>
<sequence length="164" mass="17365">MRLVVVVAAAVAAAAAVAGAAETHSYTTQSTVVKFNYNNIFLLLALKAIAVVVALALSKGVGYGRAATEGDGLPWVGRDDVTFLTAFILSDDLHGHQCVSLAACLHPTLARELATAAVFLSPWEGGWLGQVQKARHHLEEGVHTNSLEAATCQQHYSCPQLPYL</sequence>
<gene>
    <name evidence="3" type="ORF">GWK47_025340</name>
</gene>
<keyword evidence="1" id="KW-0472">Membrane</keyword>
<keyword evidence="1" id="KW-1133">Transmembrane helix</keyword>
<accession>A0A8J8WDU4</accession>
<dbReference type="Proteomes" id="UP000770661">
    <property type="component" value="Unassembled WGS sequence"/>
</dbReference>
<keyword evidence="1" id="KW-0812">Transmembrane</keyword>
<evidence type="ECO:0000313" key="3">
    <source>
        <dbReference type="EMBL" id="KAG0701253.1"/>
    </source>
</evidence>
<keyword evidence="2" id="KW-0732">Signal</keyword>
<evidence type="ECO:0008006" key="5">
    <source>
        <dbReference type="Google" id="ProtNLM"/>
    </source>
</evidence>
<organism evidence="3 4">
    <name type="scientific">Chionoecetes opilio</name>
    <name type="common">Atlantic snow crab</name>
    <name type="synonym">Cancer opilio</name>
    <dbReference type="NCBI Taxonomy" id="41210"/>
    <lineage>
        <taxon>Eukaryota</taxon>
        <taxon>Metazoa</taxon>
        <taxon>Ecdysozoa</taxon>
        <taxon>Arthropoda</taxon>
        <taxon>Crustacea</taxon>
        <taxon>Multicrustacea</taxon>
        <taxon>Malacostraca</taxon>
        <taxon>Eumalacostraca</taxon>
        <taxon>Eucarida</taxon>
        <taxon>Decapoda</taxon>
        <taxon>Pleocyemata</taxon>
        <taxon>Brachyura</taxon>
        <taxon>Eubrachyura</taxon>
        <taxon>Majoidea</taxon>
        <taxon>Majidae</taxon>
        <taxon>Chionoecetes</taxon>
    </lineage>
</organism>
<dbReference type="EMBL" id="JACEEZ010025392">
    <property type="protein sequence ID" value="KAG0701253.1"/>
    <property type="molecule type" value="Genomic_DNA"/>
</dbReference>
<comment type="caution">
    <text evidence="3">The sequence shown here is derived from an EMBL/GenBank/DDBJ whole genome shotgun (WGS) entry which is preliminary data.</text>
</comment>
<protein>
    <recommendedName>
        <fullName evidence="5">CASP-like protein</fullName>
    </recommendedName>
</protein>
<feature type="signal peptide" evidence="2">
    <location>
        <begin position="1"/>
        <end position="20"/>
    </location>
</feature>
<dbReference type="AlphaFoldDB" id="A0A8J8WDU4"/>
<evidence type="ECO:0000313" key="4">
    <source>
        <dbReference type="Proteomes" id="UP000770661"/>
    </source>
</evidence>
<proteinExistence type="predicted"/>
<evidence type="ECO:0000256" key="1">
    <source>
        <dbReference type="SAM" id="Phobius"/>
    </source>
</evidence>
<evidence type="ECO:0000256" key="2">
    <source>
        <dbReference type="SAM" id="SignalP"/>
    </source>
</evidence>
<feature type="transmembrane region" description="Helical" evidence="1">
    <location>
        <begin position="36"/>
        <end position="57"/>
    </location>
</feature>
<reference evidence="3" key="1">
    <citation type="submission" date="2020-07" db="EMBL/GenBank/DDBJ databases">
        <title>The High-quality genome of the commercially important snow crab, Chionoecetes opilio.</title>
        <authorList>
            <person name="Jeong J.-H."/>
            <person name="Ryu S."/>
        </authorList>
    </citation>
    <scope>NUCLEOTIDE SEQUENCE</scope>
    <source>
        <strain evidence="3">MADBK_172401_WGS</strain>
        <tissue evidence="3">Digestive gland</tissue>
    </source>
</reference>
<name>A0A8J8WDU4_CHIOP</name>